<comment type="caution">
    <text evidence="1">The sequence shown here is derived from an EMBL/GenBank/DDBJ whole genome shotgun (WGS) entry which is preliminary data.</text>
</comment>
<sequence length="112" mass="13269">MRIKCNKLGPFNEEIYVTHHDGISYSVHREKDREREKGGGEERWEKELGKPQAIIYLSHLYGRTTDPPATKLPCSELSLFPMRINFLIVHSPLQQQFYMSQLFPEQIQRYVF</sequence>
<protein>
    <submittedName>
        <fullName evidence="1">Uncharacterized protein</fullName>
    </submittedName>
</protein>
<proteinExistence type="predicted"/>
<name>A0AAW2FXZ8_9HYME</name>
<keyword evidence="2" id="KW-1185">Reference proteome</keyword>
<gene>
    <name evidence="1" type="ORF">PUN28_008494</name>
</gene>
<evidence type="ECO:0000313" key="1">
    <source>
        <dbReference type="EMBL" id="KAL0120846.1"/>
    </source>
</evidence>
<evidence type="ECO:0000313" key="2">
    <source>
        <dbReference type="Proteomes" id="UP001430953"/>
    </source>
</evidence>
<dbReference type="Proteomes" id="UP001430953">
    <property type="component" value="Unassembled WGS sequence"/>
</dbReference>
<dbReference type="AlphaFoldDB" id="A0AAW2FXZ8"/>
<organism evidence="1 2">
    <name type="scientific">Cardiocondyla obscurior</name>
    <dbReference type="NCBI Taxonomy" id="286306"/>
    <lineage>
        <taxon>Eukaryota</taxon>
        <taxon>Metazoa</taxon>
        <taxon>Ecdysozoa</taxon>
        <taxon>Arthropoda</taxon>
        <taxon>Hexapoda</taxon>
        <taxon>Insecta</taxon>
        <taxon>Pterygota</taxon>
        <taxon>Neoptera</taxon>
        <taxon>Endopterygota</taxon>
        <taxon>Hymenoptera</taxon>
        <taxon>Apocrita</taxon>
        <taxon>Aculeata</taxon>
        <taxon>Formicoidea</taxon>
        <taxon>Formicidae</taxon>
        <taxon>Myrmicinae</taxon>
        <taxon>Cardiocondyla</taxon>
    </lineage>
</organism>
<reference evidence="1 2" key="1">
    <citation type="submission" date="2023-03" db="EMBL/GenBank/DDBJ databases">
        <title>High recombination rates correlate with genetic variation in Cardiocondyla obscurior ants.</title>
        <authorList>
            <person name="Errbii M."/>
        </authorList>
    </citation>
    <scope>NUCLEOTIDE SEQUENCE [LARGE SCALE GENOMIC DNA]</scope>
    <source>
        <strain evidence="1">Alpha-2009</strain>
        <tissue evidence="1">Whole body</tissue>
    </source>
</reference>
<accession>A0AAW2FXZ8</accession>
<dbReference type="EMBL" id="JADYXP020000007">
    <property type="protein sequence ID" value="KAL0120846.1"/>
    <property type="molecule type" value="Genomic_DNA"/>
</dbReference>